<sequence length="310" mass="32300">MRRFLIDTDTASDDAIALLMAFAAPDVSVEALTIVAGNCTAEQAAQNALYTAELCGVTVPVHLGRTGPLIRPLTMAAEVHGHDGLGDIGLPLSGRAVAEGRAVDVIVETVLRHPGEVTLVALGPLTNIAVALLRAPEIARKVARCVVMGGVADGVGNVTPAAEFNIFVDPEAAAVVFSSGMNLTMVGWDVSRRRAAFDADELAALRAIDTPRARFAVDILGALRRFMVGISSRDHVDLPDPIAMAVALDPSVATDVRRHAVIVDTSAGPSAGATLIDHFGSTGRPATVDVVFDASRDRFLEMLRASLAAG</sequence>
<dbReference type="OrthoDB" id="9797882at2"/>
<feature type="domain" description="Inosine/uridine-preferring nucleoside hydrolase" evidence="3">
    <location>
        <begin position="5"/>
        <end position="301"/>
    </location>
</feature>
<dbReference type="GO" id="GO:0005829">
    <property type="term" value="C:cytosol"/>
    <property type="evidence" value="ECO:0007669"/>
    <property type="project" value="TreeGrafter"/>
</dbReference>
<dbReference type="Proteomes" id="UP000186406">
    <property type="component" value="Unassembled WGS sequence"/>
</dbReference>
<dbReference type="SUPFAM" id="SSF53590">
    <property type="entry name" value="Nucleoside hydrolase"/>
    <property type="match status" value="1"/>
</dbReference>
<dbReference type="GO" id="GO:0008477">
    <property type="term" value="F:purine nucleosidase activity"/>
    <property type="evidence" value="ECO:0007669"/>
    <property type="project" value="TreeGrafter"/>
</dbReference>
<dbReference type="Pfam" id="PF01156">
    <property type="entry name" value="IU_nuc_hydro"/>
    <property type="match status" value="1"/>
</dbReference>
<organism evidence="4 5">
    <name type="scientific">Pseudoxanthobacter soli DSM 19599</name>
    <dbReference type="NCBI Taxonomy" id="1123029"/>
    <lineage>
        <taxon>Bacteria</taxon>
        <taxon>Pseudomonadati</taxon>
        <taxon>Pseudomonadota</taxon>
        <taxon>Alphaproteobacteria</taxon>
        <taxon>Hyphomicrobiales</taxon>
        <taxon>Segnochrobactraceae</taxon>
        <taxon>Pseudoxanthobacter</taxon>
    </lineage>
</organism>
<dbReference type="PROSITE" id="PS01247">
    <property type="entry name" value="IUNH"/>
    <property type="match status" value="1"/>
</dbReference>
<dbReference type="PANTHER" id="PTHR12304:SF4">
    <property type="entry name" value="URIDINE NUCLEOSIDASE"/>
    <property type="match status" value="1"/>
</dbReference>
<evidence type="ECO:0000259" key="3">
    <source>
        <dbReference type="Pfam" id="PF01156"/>
    </source>
</evidence>
<proteinExistence type="predicted"/>
<evidence type="ECO:0000313" key="4">
    <source>
        <dbReference type="EMBL" id="SHO64527.1"/>
    </source>
</evidence>
<dbReference type="PANTHER" id="PTHR12304">
    <property type="entry name" value="INOSINE-URIDINE PREFERRING NUCLEOSIDE HYDROLASE"/>
    <property type="match status" value="1"/>
</dbReference>
<dbReference type="STRING" id="1123029.SAMN02745172_01742"/>
<accession>A0A1M7ZI19</accession>
<protein>
    <submittedName>
        <fullName evidence="4">Purine nucleosidase</fullName>
    </submittedName>
</protein>
<dbReference type="AlphaFoldDB" id="A0A1M7ZI19"/>
<dbReference type="InterPro" id="IPR015910">
    <property type="entry name" value="I/U_nuclsd_hydro_CS"/>
</dbReference>
<evidence type="ECO:0000313" key="5">
    <source>
        <dbReference type="Proteomes" id="UP000186406"/>
    </source>
</evidence>
<dbReference type="Gene3D" id="3.90.245.10">
    <property type="entry name" value="Ribonucleoside hydrolase-like"/>
    <property type="match status" value="1"/>
</dbReference>
<evidence type="ECO:0000256" key="1">
    <source>
        <dbReference type="ARBA" id="ARBA00022801"/>
    </source>
</evidence>
<keyword evidence="5" id="KW-1185">Reference proteome</keyword>
<keyword evidence="2" id="KW-0326">Glycosidase</keyword>
<dbReference type="InterPro" id="IPR001910">
    <property type="entry name" value="Inosine/uridine_hydrolase_dom"/>
</dbReference>
<dbReference type="EMBL" id="FRXO01000003">
    <property type="protein sequence ID" value="SHO64527.1"/>
    <property type="molecule type" value="Genomic_DNA"/>
</dbReference>
<dbReference type="InterPro" id="IPR023186">
    <property type="entry name" value="IUNH"/>
</dbReference>
<dbReference type="InterPro" id="IPR036452">
    <property type="entry name" value="Ribo_hydro-like"/>
</dbReference>
<reference evidence="4 5" key="1">
    <citation type="submission" date="2016-12" db="EMBL/GenBank/DDBJ databases">
        <authorList>
            <person name="Song W.-J."/>
            <person name="Kurnit D.M."/>
        </authorList>
    </citation>
    <scope>NUCLEOTIDE SEQUENCE [LARGE SCALE GENOMIC DNA]</scope>
    <source>
        <strain evidence="4 5">DSM 19599</strain>
    </source>
</reference>
<evidence type="ECO:0000256" key="2">
    <source>
        <dbReference type="ARBA" id="ARBA00023295"/>
    </source>
</evidence>
<gene>
    <name evidence="4" type="ORF">SAMN02745172_01742</name>
</gene>
<keyword evidence="1" id="KW-0378">Hydrolase</keyword>
<name>A0A1M7ZI19_9HYPH</name>
<dbReference type="GO" id="GO:0045437">
    <property type="term" value="F:uridine nucleosidase activity"/>
    <property type="evidence" value="ECO:0007669"/>
    <property type="project" value="UniProtKB-ARBA"/>
</dbReference>
<dbReference type="GO" id="GO:0006152">
    <property type="term" value="P:purine nucleoside catabolic process"/>
    <property type="evidence" value="ECO:0007669"/>
    <property type="project" value="TreeGrafter"/>
</dbReference>